<dbReference type="EC" id="1.11.1.5" evidence="11"/>
<keyword evidence="11" id="KW-0575">Peroxidase</keyword>
<keyword evidence="7 8" id="KW-0408">Iron</keyword>
<dbReference type="GO" id="GO:0004130">
    <property type="term" value="F:cytochrome-c peroxidase activity"/>
    <property type="evidence" value="ECO:0007669"/>
    <property type="project" value="UniProtKB-EC"/>
</dbReference>
<evidence type="ECO:0000259" key="10">
    <source>
        <dbReference type="PROSITE" id="PS51007"/>
    </source>
</evidence>
<evidence type="ECO:0000256" key="1">
    <source>
        <dbReference type="ARBA" id="ARBA00004418"/>
    </source>
</evidence>
<dbReference type="EMBL" id="CP134145">
    <property type="protein sequence ID" value="WNC73627.1"/>
    <property type="molecule type" value="Genomic_DNA"/>
</dbReference>
<name>A0ABY9TXV9_9GAMM</name>
<keyword evidence="4 9" id="KW-0732">Signal</keyword>
<keyword evidence="5" id="KW-0574">Periplasm</keyword>
<dbReference type="InterPro" id="IPR036909">
    <property type="entry name" value="Cyt_c-like_dom_sf"/>
</dbReference>
<proteinExistence type="predicted"/>
<dbReference type="Proteomes" id="UP001258994">
    <property type="component" value="Chromosome"/>
</dbReference>
<gene>
    <name evidence="11" type="ORF">RGQ13_06430</name>
</gene>
<keyword evidence="3 8" id="KW-0479">Metal-binding</keyword>
<keyword evidence="2 8" id="KW-0349">Heme</keyword>
<evidence type="ECO:0000256" key="7">
    <source>
        <dbReference type="ARBA" id="ARBA00023004"/>
    </source>
</evidence>
<sequence length="410" mass="46642">MPFISKLGFILICTALYSFNLCAEGGIEQDDVQWTKKEFALINSLRLAKLPNNKPSLSNKFADNLNAIELGRKIFHDSRFSQNNNISCSTCHKADYNFTDNLALAKGLKKTTRRSMPIVGMEHQTWFFWDGRKDSLWSQALGPLENEREHGISRTEVLKLIRQYYKDDYIAIFGELPAVKPQYVQQIAYPSSDNTLANTTWQTIPTAQQQDITQAFVNIGKSIAAFVRTIKPQNTRFDVFADSLKEEKLNNTILTKQEQLGLKLFIGKANCINCHNGPLFSNGEFHHAGVIDNKEIDHGRGAVIDTILDEEFNCYSQWSDANAATECPHLDYLAIDQVKYQQTFKTPSLRNVAIRSPYMHAGQFNSLQEVLRNYRDNDGSLLSDELQHSNLNDNELDQLEAFLQTLTELN</sequence>
<accession>A0ABY9TXV9</accession>
<feature type="domain" description="Cytochrome c" evidence="10">
    <location>
        <begin position="256"/>
        <end position="407"/>
    </location>
</feature>
<dbReference type="SUPFAM" id="SSF46626">
    <property type="entry name" value="Cytochrome c"/>
    <property type="match status" value="2"/>
</dbReference>
<comment type="subcellular location">
    <subcellularLocation>
        <location evidence="1">Periplasm</location>
    </subcellularLocation>
</comment>
<evidence type="ECO:0000256" key="2">
    <source>
        <dbReference type="ARBA" id="ARBA00022617"/>
    </source>
</evidence>
<dbReference type="PROSITE" id="PS51007">
    <property type="entry name" value="CYTC"/>
    <property type="match status" value="1"/>
</dbReference>
<evidence type="ECO:0000313" key="12">
    <source>
        <dbReference type="Proteomes" id="UP001258994"/>
    </source>
</evidence>
<dbReference type="PANTHER" id="PTHR30600">
    <property type="entry name" value="CYTOCHROME C PEROXIDASE-RELATED"/>
    <property type="match status" value="1"/>
</dbReference>
<evidence type="ECO:0000256" key="9">
    <source>
        <dbReference type="SAM" id="SignalP"/>
    </source>
</evidence>
<dbReference type="PIRSF" id="PIRSF000294">
    <property type="entry name" value="Cytochrome-c_peroxidase"/>
    <property type="match status" value="1"/>
</dbReference>
<dbReference type="InterPro" id="IPR004852">
    <property type="entry name" value="Di-haem_cyt_c_peroxidsae"/>
</dbReference>
<reference evidence="12" key="1">
    <citation type="submission" date="2023-09" db="EMBL/GenBank/DDBJ databases">
        <authorList>
            <person name="Li S."/>
            <person name="Li X."/>
            <person name="Zhang C."/>
            <person name="Zhao Z."/>
        </authorList>
    </citation>
    <scope>NUCLEOTIDE SEQUENCE [LARGE SCALE GENOMIC DNA]</scope>
    <source>
        <strain evidence="12">SQ149</strain>
    </source>
</reference>
<feature type="chain" id="PRO_5046605791" evidence="9">
    <location>
        <begin position="24"/>
        <end position="410"/>
    </location>
</feature>
<dbReference type="Pfam" id="PF03150">
    <property type="entry name" value="CCP_MauG"/>
    <property type="match status" value="1"/>
</dbReference>
<dbReference type="InterPro" id="IPR051395">
    <property type="entry name" value="Cytochrome_c_Peroxidase/MauG"/>
</dbReference>
<keyword evidence="12" id="KW-1185">Reference proteome</keyword>
<evidence type="ECO:0000256" key="4">
    <source>
        <dbReference type="ARBA" id="ARBA00022729"/>
    </source>
</evidence>
<dbReference type="InterPro" id="IPR026259">
    <property type="entry name" value="MauG/Cytc_peroxidase"/>
</dbReference>
<evidence type="ECO:0000256" key="8">
    <source>
        <dbReference type="PROSITE-ProRule" id="PRU00433"/>
    </source>
</evidence>
<keyword evidence="6 11" id="KW-0560">Oxidoreductase</keyword>
<protein>
    <submittedName>
        <fullName evidence="11">Cytochrome c peroxidase</fullName>
        <ecNumber evidence="11">1.11.1.5</ecNumber>
    </submittedName>
</protein>
<organism evidence="11 12">
    <name type="scientific">Thalassotalea psychrophila</name>
    <dbReference type="NCBI Taxonomy" id="3065647"/>
    <lineage>
        <taxon>Bacteria</taxon>
        <taxon>Pseudomonadati</taxon>
        <taxon>Pseudomonadota</taxon>
        <taxon>Gammaproteobacteria</taxon>
        <taxon>Alteromonadales</taxon>
        <taxon>Colwelliaceae</taxon>
        <taxon>Thalassotalea</taxon>
    </lineage>
</organism>
<evidence type="ECO:0000313" key="11">
    <source>
        <dbReference type="EMBL" id="WNC73627.1"/>
    </source>
</evidence>
<evidence type="ECO:0000256" key="5">
    <source>
        <dbReference type="ARBA" id="ARBA00022764"/>
    </source>
</evidence>
<dbReference type="RefSeq" id="WP_348392738.1">
    <property type="nucleotide sequence ID" value="NZ_CP134145.1"/>
</dbReference>
<feature type="signal peptide" evidence="9">
    <location>
        <begin position="1"/>
        <end position="23"/>
    </location>
</feature>
<dbReference type="InterPro" id="IPR009056">
    <property type="entry name" value="Cyt_c-like_dom"/>
</dbReference>
<evidence type="ECO:0000256" key="3">
    <source>
        <dbReference type="ARBA" id="ARBA00022723"/>
    </source>
</evidence>
<evidence type="ECO:0000256" key="6">
    <source>
        <dbReference type="ARBA" id="ARBA00023002"/>
    </source>
</evidence>
<dbReference type="Gene3D" id="1.10.760.10">
    <property type="entry name" value="Cytochrome c-like domain"/>
    <property type="match status" value="2"/>
</dbReference>